<dbReference type="Proteomes" id="UP000654345">
    <property type="component" value="Unassembled WGS sequence"/>
</dbReference>
<proteinExistence type="inferred from homology"/>
<keyword evidence="4" id="KW-0547">Nucleotide-binding</keyword>
<dbReference type="Gene3D" id="3.40.50.880">
    <property type="match status" value="1"/>
</dbReference>
<sequence length="362" mass="39808">MQTMPGQCAILGSGETTVVGRRVLSQMLPRLEEPRTIAVLDTPAGFQPNRVLVAEKIVQFLRERLGEFRPQPQRIETRQEEQESETGAAMLAAITHARAILAGPGSPTYMIRELQGTTYFDAIRQAHANGTALYVSSAASIAMSSYSLPVYEIFKVGDEPSWYQGLDFFKPFGMNLAIVPHWNNNEGGADLDTSFCYMGRERFSKMLKQLPEDVVVFGIDEHTACILDFVTGEVAVEGKGGVHIIREGQMVEFQASESFPLTLLGAEAVAQGQQQALSMVGNPIDVETLLAPGETLDPRIEEQNLAGALPAPLIDALVTIRADLRAAKQWLFADRLRDTLSTYGIVIEDTPQGSQWHIEEEE</sequence>
<protein>
    <recommendedName>
        <fullName evidence="8">Cysteinyl-tRNA ligase anticodon binding domain-containing protein</fullName>
    </recommendedName>
</protein>
<evidence type="ECO:0000256" key="2">
    <source>
        <dbReference type="ARBA" id="ARBA00022598"/>
    </source>
</evidence>
<keyword evidence="6" id="KW-0720">Serine protease</keyword>
<dbReference type="InterPro" id="IPR056411">
    <property type="entry name" value="CysS_C"/>
</dbReference>
<dbReference type="InterPro" id="IPR029062">
    <property type="entry name" value="Class_I_gatase-like"/>
</dbReference>
<dbReference type="EMBL" id="BNJG01000003">
    <property type="protein sequence ID" value="GHO59021.1"/>
    <property type="molecule type" value="Genomic_DNA"/>
</dbReference>
<comment type="caution">
    <text evidence="9">The sequence shown here is derived from an EMBL/GenBank/DDBJ whole genome shotgun (WGS) entry which is preliminary data.</text>
</comment>
<keyword evidence="7" id="KW-0067">ATP-binding</keyword>
<dbReference type="Pfam" id="PF23493">
    <property type="entry name" value="CysS_C"/>
    <property type="match status" value="1"/>
</dbReference>
<dbReference type="Gene3D" id="1.20.120.1910">
    <property type="entry name" value="Cysteine-tRNA ligase, C-terminal anti-codon recognition domain"/>
    <property type="match status" value="1"/>
</dbReference>
<name>A0ABQ3V1K2_9CHLR</name>
<evidence type="ECO:0000256" key="3">
    <source>
        <dbReference type="ARBA" id="ARBA00022670"/>
    </source>
</evidence>
<evidence type="ECO:0000256" key="5">
    <source>
        <dbReference type="ARBA" id="ARBA00022801"/>
    </source>
</evidence>
<accession>A0ABQ3V1K2</accession>
<comment type="similarity">
    <text evidence="1">Belongs to the peptidase S51 family.</text>
</comment>
<evidence type="ECO:0000256" key="4">
    <source>
        <dbReference type="ARBA" id="ARBA00022741"/>
    </source>
</evidence>
<dbReference type="Pfam" id="PF03575">
    <property type="entry name" value="Peptidase_S51"/>
    <property type="match status" value="1"/>
</dbReference>
<keyword evidence="3" id="KW-0645">Protease</keyword>
<organism evidence="9 10">
    <name type="scientific">Ktedonobacter robiniae</name>
    <dbReference type="NCBI Taxonomy" id="2778365"/>
    <lineage>
        <taxon>Bacteria</taxon>
        <taxon>Bacillati</taxon>
        <taxon>Chloroflexota</taxon>
        <taxon>Ktedonobacteria</taxon>
        <taxon>Ktedonobacterales</taxon>
        <taxon>Ktedonobacteraceae</taxon>
        <taxon>Ktedonobacter</taxon>
    </lineage>
</organism>
<dbReference type="InterPro" id="IPR009080">
    <property type="entry name" value="tRNAsynth_Ia_anticodon-bd"/>
</dbReference>
<evidence type="ECO:0000256" key="6">
    <source>
        <dbReference type="ARBA" id="ARBA00022825"/>
    </source>
</evidence>
<feature type="domain" description="Cysteinyl-tRNA ligase anticodon binding" evidence="8">
    <location>
        <begin position="314"/>
        <end position="356"/>
    </location>
</feature>
<dbReference type="SUPFAM" id="SSF47323">
    <property type="entry name" value="Anticodon-binding domain of a subclass of class I aminoacyl-tRNA synthetases"/>
    <property type="match status" value="1"/>
</dbReference>
<dbReference type="InterPro" id="IPR005320">
    <property type="entry name" value="Peptidase_S51"/>
</dbReference>
<evidence type="ECO:0000313" key="10">
    <source>
        <dbReference type="Proteomes" id="UP000654345"/>
    </source>
</evidence>
<evidence type="ECO:0000259" key="8">
    <source>
        <dbReference type="Pfam" id="PF23493"/>
    </source>
</evidence>
<keyword evidence="10" id="KW-1185">Reference proteome</keyword>
<evidence type="ECO:0000313" key="9">
    <source>
        <dbReference type="EMBL" id="GHO59021.1"/>
    </source>
</evidence>
<evidence type="ECO:0000256" key="1">
    <source>
        <dbReference type="ARBA" id="ARBA00006534"/>
    </source>
</evidence>
<gene>
    <name evidence="9" type="ORF">KSB_74960</name>
</gene>
<reference evidence="9 10" key="1">
    <citation type="journal article" date="2021" name="Int. J. Syst. Evol. Microbiol.">
        <title>Reticulibacter mediterranei gen. nov., sp. nov., within the new family Reticulibacteraceae fam. nov., and Ktedonospora formicarum gen. nov., sp. nov., Ktedonobacter robiniae sp. nov., Dictyobacter formicarum sp. nov. and Dictyobacter arantiisoli sp. nov., belonging to the class Ktedonobacteria.</title>
        <authorList>
            <person name="Yabe S."/>
            <person name="Zheng Y."/>
            <person name="Wang C.M."/>
            <person name="Sakai Y."/>
            <person name="Abe K."/>
            <person name="Yokota A."/>
            <person name="Donadio S."/>
            <person name="Cavaletti L."/>
            <person name="Monciardini P."/>
        </authorList>
    </citation>
    <scope>NUCLEOTIDE SEQUENCE [LARGE SCALE GENOMIC DNA]</scope>
    <source>
        <strain evidence="9 10">SOSP1-30</strain>
    </source>
</reference>
<keyword evidence="2" id="KW-0436">Ligase</keyword>
<evidence type="ECO:0000256" key="7">
    <source>
        <dbReference type="ARBA" id="ARBA00022840"/>
    </source>
</evidence>
<keyword evidence="5" id="KW-0378">Hydrolase</keyword>